<feature type="region of interest" description="Disordered" evidence="1">
    <location>
        <begin position="261"/>
        <end position="283"/>
    </location>
</feature>
<comment type="caution">
    <text evidence="2">The sequence shown here is derived from an EMBL/GenBank/DDBJ whole genome shotgun (WGS) entry which is preliminary data.</text>
</comment>
<dbReference type="Proteomes" id="UP000320735">
    <property type="component" value="Unassembled WGS sequence"/>
</dbReference>
<dbReference type="GO" id="GO:0005198">
    <property type="term" value="F:structural molecule activity"/>
    <property type="evidence" value="ECO:0007669"/>
    <property type="project" value="InterPro"/>
</dbReference>
<dbReference type="EMBL" id="SJPP01000001">
    <property type="protein sequence ID" value="TWU12865.1"/>
    <property type="molecule type" value="Genomic_DNA"/>
</dbReference>
<organism evidence="2 3">
    <name type="scientific">Symmachiella macrocystis</name>
    <dbReference type="NCBI Taxonomy" id="2527985"/>
    <lineage>
        <taxon>Bacteria</taxon>
        <taxon>Pseudomonadati</taxon>
        <taxon>Planctomycetota</taxon>
        <taxon>Planctomycetia</taxon>
        <taxon>Planctomycetales</taxon>
        <taxon>Planctomycetaceae</taxon>
        <taxon>Symmachiella</taxon>
    </lineage>
</organism>
<dbReference type="GO" id="GO:0019068">
    <property type="term" value="P:virion assembly"/>
    <property type="evidence" value="ECO:0007669"/>
    <property type="project" value="InterPro"/>
</dbReference>
<evidence type="ECO:0000256" key="1">
    <source>
        <dbReference type="SAM" id="MobiDB-lite"/>
    </source>
</evidence>
<name>A0A5C6BLH5_9PLAN</name>
<evidence type="ECO:0000313" key="3">
    <source>
        <dbReference type="Proteomes" id="UP000320735"/>
    </source>
</evidence>
<reference evidence="2 3" key="1">
    <citation type="submission" date="2019-02" db="EMBL/GenBank/DDBJ databases">
        <title>Deep-cultivation of Planctomycetes and their phenomic and genomic characterization uncovers novel biology.</title>
        <authorList>
            <person name="Wiegand S."/>
            <person name="Jogler M."/>
            <person name="Boedeker C."/>
            <person name="Pinto D."/>
            <person name="Vollmers J."/>
            <person name="Rivas-Marin E."/>
            <person name="Kohn T."/>
            <person name="Peeters S.H."/>
            <person name="Heuer A."/>
            <person name="Rast P."/>
            <person name="Oberbeckmann S."/>
            <person name="Bunk B."/>
            <person name="Jeske O."/>
            <person name="Meyerdierks A."/>
            <person name="Storesund J.E."/>
            <person name="Kallscheuer N."/>
            <person name="Luecker S."/>
            <person name="Lage O.M."/>
            <person name="Pohl T."/>
            <person name="Merkel B.J."/>
            <person name="Hornburger P."/>
            <person name="Mueller R.-W."/>
            <person name="Bruemmer F."/>
            <person name="Labrenz M."/>
            <person name="Spormann A.M."/>
            <person name="Op Den Camp H."/>
            <person name="Overmann J."/>
            <person name="Amann R."/>
            <person name="Jetten M.S.M."/>
            <person name="Mascher T."/>
            <person name="Medema M.H."/>
            <person name="Devos D.P."/>
            <person name="Kaster A.-K."/>
            <person name="Ovreas L."/>
            <person name="Rohde M."/>
            <person name="Galperin M.Y."/>
            <person name="Jogler C."/>
        </authorList>
    </citation>
    <scope>NUCLEOTIDE SEQUENCE [LARGE SCALE GENOMIC DNA]</scope>
    <source>
        <strain evidence="2 3">CA54</strain>
    </source>
</reference>
<evidence type="ECO:0000313" key="2">
    <source>
        <dbReference type="EMBL" id="TWU12865.1"/>
    </source>
</evidence>
<sequence>MMAGENRKMLQRAGRFLFGYDAAADRGRRATPAGALRSEDAVLKAGDRRKVQSVSREVQRNFTIASWAVRRHLDYVSTFSFQPRTGNDAVDARLAELVDWWGRPDNFEVGGRHGLQRWTRLLEARRTVDGDVFAMQLSDGRLQAIEGDRVRDPGDKHKRNGSSVVQGVEVDKAGRSRAFYVHSRGQGGNGFEFDRRVLASRMVQHGFFDRFDQVRGISPVTASLNTYRDVYEGFDYALAKAKIAQMFGLVLYRDALDSPAPVTSTAETDADGDGEAETSSGYEIDFGRGPVMLDLDPGDKAEFLENKTPAPEFVAFTQVMIAVAIKSLDLPYSFFDESHSNYSGSRQALLQYEMSAAIKRGDLQMILDRLLAWRVRLWIADGVLELPAGWLASDLRWEWMAAGLPWVDPLKEANADIAAVNAGLKTRTEVLRRRGRDFRATVDELAAENKYLKTAGVGLAPVSVAVDLGSKDDDEE</sequence>
<dbReference type="InterPro" id="IPR006429">
    <property type="entry name" value="Phage_lambda_portal"/>
</dbReference>
<dbReference type="OrthoDB" id="208107at2"/>
<accession>A0A5C6BLH5</accession>
<protein>
    <submittedName>
        <fullName evidence="2">Phage portal protein, lambda family</fullName>
    </submittedName>
</protein>
<keyword evidence="3" id="KW-1185">Reference proteome</keyword>
<proteinExistence type="predicted"/>
<dbReference type="Pfam" id="PF05136">
    <property type="entry name" value="Phage_portal_2"/>
    <property type="match status" value="1"/>
</dbReference>
<gene>
    <name evidence="2" type="ORF">CA54_16910</name>
</gene>
<dbReference type="AlphaFoldDB" id="A0A5C6BLH5"/>